<evidence type="ECO:0000256" key="4">
    <source>
        <dbReference type="ARBA" id="ARBA00022989"/>
    </source>
</evidence>
<dbReference type="RefSeq" id="WP_133494923.1">
    <property type="nucleotide sequence ID" value="NZ_BMLU01000003.1"/>
</dbReference>
<accession>A0A4R6FUC7</accession>
<dbReference type="PANTHER" id="PTHR10057">
    <property type="entry name" value="PERIPHERAL-TYPE BENZODIAZEPINE RECEPTOR"/>
    <property type="match status" value="1"/>
</dbReference>
<keyword evidence="7" id="KW-0732">Signal</keyword>
<dbReference type="Proteomes" id="UP000295493">
    <property type="component" value="Unassembled WGS sequence"/>
</dbReference>
<dbReference type="PANTHER" id="PTHR10057:SF0">
    <property type="entry name" value="TRANSLOCATOR PROTEIN"/>
    <property type="match status" value="1"/>
</dbReference>
<evidence type="ECO:0000256" key="1">
    <source>
        <dbReference type="ARBA" id="ARBA00004141"/>
    </source>
</evidence>
<dbReference type="AlphaFoldDB" id="A0A4R6FUC7"/>
<feature type="chain" id="PRO_5020526613" evidence="7">
    <location>
        <begin position="23"/>
        <end position="172"/>
    </location>
</feature>
<evidence type="ECO:0000256" key="3">
    <source>
        <dbReference type="ARBA" id="ARBA00022692"/>
    </source>
</evidence>
<gene>
    <name evidence="8" type="ORF">EV664_103179</name>
</gene>
<sequence length="172" mass="17979">MANRTLSPLSALAISAGTAALAAWIGSRDSPTPEQPDIQNWYRSLDKPGFTPPDAAFGVAWTAIQIGLASGAYRLLRTPGGPGRDRALALWAVNEAAIAGWSAIFFRARLPGAGALASAAMLGSGAAYVRSAAKVDRPAAAAGVPLVAWLGFATVLASEIWRRNRGARRIRR</sequence>
<comment type="caution">
    <text evidence="8">The sequence shown here is derived from an EMBL/GenBank/DDBJ whole genome shotgun (WGS) entry which is preliminary data.</text>
</comment>
<keyword evidence="3 6" id="KW-0812">Transmembrane</keyword>
<dbReference type="Pfam" id="PF03073">
    <property type="entry name" value="TspO_MBR"/>
    <property type="match status" value="1"/>
</dbReference>
<organism evidence="8 9">
    <name type="scientific">Stakelama pacifica</name>
    <dbReference type="NCBI Taxonomy" id="517720"/>
    <lineage>
        <taxon>Bacteria</taxon>
        <taxon>Pseudomonadati</taxon>
        <taxon>Pseudomonadota</taxon>
        <taxon>Alphaproteobacteria</taxon>
        <taxon>Sphingomonadales</taxon>
        <taxon>Sphingomonadaceae</taxon>
        <taxon>Stakelama</taxon>
    </lineage>
</organism>
<dbReference type="CDD" id="cd15904">
    <property type="entry name" value="TSPO_MBR"/>
    <property type="match status" value="1"/>
</dbReference>
<feature type="signal peptide" evidence="7">
    <location>
        <begin position="1"/>
        <end position="22"/>
    </location>
</feature>
<dbReference type="EMBL" id="SNWD01000003">
    <property type="protein sequence ID" value="TDN84534.1"/>
    <property type="molecule type" value="Genomic_DNA"/>
</dbReference>
<evidence type="ECO:0000256" key="2">
    <source>
        <dbReference type="ARBA" id="ARBA00007524"/>
    </source>
</evidence>
<feature type="transmembrane region" description="Helical" evidence="6">
    <location>
        <begin position="55"/>
        <end position="76"/>
    </location>
</feature>
<evidence type="ECO:0000313" key="9">
    <source>
        <dbReference type="Proteomes" id="UP000295493"/>
    </source>
</evidence>
<dbReference type="InterPro" id="IPR004307">
    <property type="entry name" value="TspO_MBR"/>
</dbReference>
<name>A0A4R6FUC7_9SPHN</name>
<keyword evidence="5 6" id="KW-0472">Membrane</keyword>
<proteinExistence type="inferred from homology"/>
<evidence type="ECO:0000256" key="7">
    <source>
        <dbReference type="SAM" id="SignalP"/>
    </source>
</evidence>
<keyword evidence="4 6" id="KW-1133">Transmembrane helix</keyword>
<comment type="similarity">
    <text evidence="2">Belongs to the TspO/BZRP family.</text>
</comment>
<dbReference type="FunFam" id="1.20.1260.100:FF:000001">
    <property type="entry name" value="translocator protein 2"/>
    <property type="match status" value="1"/>
</dbReference>
<evidence type="ECO:0000256" key="6">
    <source>
        <dbReference type="SAM" id="Phobius"/>
    </source>
</evidence>
<comment type="subcellular location">
    <subcellularLocation>
        <location evidence="1">Membrane</location>
        <topology evidence="1">Multi-pass membrane protein</topology>
    </subcellularLocation>
</comment>
<protein>
    <submittedName>
        <fullName evidence="8">TspO/MBR related protein</fullName>
    </submittedName>
</protein>
<dbReference type="GO" id="GO:0033013">
    <property type="term" value="P:tetrapyrrole metabolic process"/>
    <property type="evidence" value="ECO:0007669"/>
    <property type="project" value="UniProtKB-ARBA"/>
</dbReference>
<dbReference type="OrthoDB" id="7267156at2"/>
<keyword evidence="9" id="KW-1185">Reference proteome</keyword>
<evidence type="ECO:0000313" key="8">
    <source>
        <dbReference type="EMBL" id="TDN84534.1"/>
    </source>
</evidence>
<reference evidence="8 9" key="1">
    <citation type="submission" date="2019-03" db="EMBL/GenBank/DDBJ databases">
        <title>Genomic Encyclopedia of Type Strains, Phase IV (KMG-IV): sequencing the most valuable type-strain genomes for metagenomic binning, comparative biology and taxonomic classification.</title>
        <authorList>
            <person name="Goeker M."/>
        </authorList>
    </citation>
    <scope>NUCLEOTIDE SEQUENCE [LARGE SCALE GENOMIC DNA]</scope>
    <source>
        <strain evidence="8 9">DSM 25059</strain>
    </source>
</reference>
<feature type="transmembrane region" description="Helical" evidence="6">
    <location>
        <begin position="139"/>
        <end position="161"/>
    </location>
</feature>
<dbReference type="Gene3D" id="1.20.1260.100">
    <property type="entry name" value="TspO/MBR protein"/>
    <property type="match status" value="1"/>
</dbReference>
<dbReference type="InterPro" id="IPR038330">
    <property type="entry name" value="TspO/MBR-related_sf"/>
</dbReference>
<evidence type="ECO:0000256" key="5">
    <source>
        <dbReference type="ARBA" id="ARBA00023136"/>
    </source>
</evidence>
<dbReference type="GO" id="GO:0016020">
    <property type="term" value="C:membrane"/>
    <property type="evidence" value="ECO:0007669"/>
    <property type="project" value="UniProtKB-SubCell"/>
</dbReference>